<dbReference type="EMBL" id="CP133623">
    <property type="protein sequence ID" value="WMV58611.1"/>
    <property type="molecule type" value="Genomic_DNA"/>
</dbReference>
<evidence type="ECO:0000313" key="2">
    <source>
        <dbReference type="EMBL" id="WMV58611.1"/>
    </source>
</evidence>
<evidence type="ECO:0000256" key="1">
    <source>
        <dbReference type="SAM" id="MobiDB-lite"/>
    </source>
</evidence>
<feature type="non-terminal residue" evidence="2">
    <location>
        <position position="1"/>
    </location>
</feature>
<feature type="region of interest" description="Disordered" evidence="1">
    <location>
        <begin position="19"/>
        <end position="45"/>
    </location>
</feature>
<accession>A0AAF0V8C1</accession>
<proteinExistence type="predicted"/>
<keyword evidence="3" id="KW-1185">Reference proteome</keyword>
<reference evidence="2" key="1">
    <citation type="submission" date="2023-08" db="EMBL/GenBank/DDBJ databases">
        <title>A de novo genome assembly of Solanum verrucosum Schlechtendal, a Mexican diploid species geographically isolated from the other diploid A-genome species in potato relatives.</title>
        <authorList>
            <person name="Hosaka K."/>
        </authorList>
    </citation>
    <scope>NUCLEOTIDE SEQUENCE</scope>
    <source>
        <tissue evidence="2">Young leaves</tissue>
    </source>
</reference>
<evidence type="ECO:0000313" key="3">
    <source>
        <dbReference type="Proteomes" id="UP001234989"/>
    </source>
</evidence>
<protein>
    <submittedName>
        <fullName evidence="2">Uncharacterized protein</fullName>
    </submittedName>
</protein>
<organism evidence="2 3">
    <name type="scientific">Solanum verrucosum</name>
    <dbReference type="NCBI Taxonomy" id="315347"/>
    <lineage>
        <taxon>Eukaryota</taxon>
        <taxon>Viridiplantae</taxon>
        <taxon>Streptophyta</taxon>
        <taxon>Embryophyta</taxon>
        <taxon>Tracheophyta</taxon>
        <taxon>Spermatophyta</taxon>
        <taxon>Magnoliopsida</taxon>
        <taxon>eudicotyledons</taxon>
        <taxon>Gunneridae</taxon>
        <taxon>Pentapetalae</taxon>
        <taxon>asterids</taxon>
        <taxon>lamiids</taxon>
        <taxon>Solanales</taxon>
        <taxon>Solanaceae</taxon>
        <taxon>Solanoideae</taxon>
        <taxon>Solaneae</taxon>
        <taxon>Solanum</taxon>
    </lineage>
</organism>
<dbReference type="Proteomes" id="UP001234989">
    <property type="component" value="Chromosome 12"/>
</dbReference>
<gene>
    <name evidence="2" type="ORF">MTR67_051996</name>
</gene>
<name>A0AAF0V8C1_SOLVR</name>
<dbReference type="AlphaFoldDB" id="A0AAF0V8C1"/>
<sequence length="45" mass="4703">DRESFRGISLALEGLERIGGTLPQGPRAPPRAVGPLTTRLVGHGP</sequence>